<reference evidence="9 10" key="1">
    <citation type="journal article" date="2015" name="Genome Biol. Evol.">
        <title>Phylogenomic analyses indicate that early fungi evolved digesting cell walls of algal ancestors of land plants.</title>
        <authorList>
            <person name="Chang Y."/>
            <person name="Wang S."/>
            <person name="Sekimoto S."/>
            <person name="Aerts A.L."/>
            <person name="Choi C."/>
            <person name="Clum A."/>
            <person name="LaButti K.M."/>
            <person name="Lindquist E.A."/>
            <person name="Yee Ngan C."/>
            <person name="Ohm R.A."/>
            <person name="Salamov A.A."/>
            <person name="Grigoriev I.V."/>
            <person name="Spatafora J.W."/>
            <person name="Berbee M.L."/>
        </authorList>
    </citation>
    <scope>NUCLEOTIDE SEQUENCE [LARGE SCALE GENOMIC DNA]</scope>
    <source>
        <strain evidence="9 10">NRRL 28638</strain>
    </source>
</reference>
<keyword evidence="10" id="KW-1185">Reference proteome</keyword>
<evidence type="ECO:0000256" key="1">
    <source>
        <dbReference type="ARBA" id="ARBA00004651"/>
    </source>
</evidence>
<evidence type="ECO:0000256" key="2">
    <source>
        <dbReference type="ARBA" id="ARBA00022448"/>
    </source>
</evidence>
<keyword evidence="7 8" id="KW-0472">Membrane</keyword>
<dbReference type="AlphaFoldDB" id="A0A137P6X2"/>
<organism evidence="9 10">
    <name type="scientific">Conidiobolus coronatus (strain ATCC 28846 / CBS 209.66 / NRRL 28638)</name>
    <name type="common">Delacroixia coronata</name>
    <dbReference type="NCBI Taxonomy" id="796925"/>
    <lineage>
        <taxon>Eukaryota</taxon>
        <taxon>Fungi</taxon>
        <taxon>Fungi incertae sedis</taxon>
        <taxon>Zoopagomycota</taxon>
        <taxon>Entomophthoromycotina</taxon>
        <taxon>Entomophthoromycetes</taxon>
        <taxon>Entomophthorales</taxon>
        <taxon>Ancylistaceae</taxon>
        <taxon>Conidiobolus</taxon>
    </lineage>
</organism>
<dbReference type="Proteomes" id="UP000070444">
    <property type="component" value="Unassembled WGS sequence"/>
</dbReference>
<accession>A0A137P6X2</accession>
<evidence type="ECO:0000313" key="10">
    <source>
        <dbReference type="Proteomes" id="UP000070444"/>
    </source>
</evidence>
<gene>
    <name evidence="9" type="ORF">CONCODRAFT_21242</name>
</gene>
<feature type="non-terminal residue" evidence="9">
    <location>
        <position position="1"/>
    </location>
</feature>
<keyword evidence="4 8" id="KW-0812">Transmembrane</keyword>
<dbReference type="EMBL" id="KQ964493">
    <property type="protein sequence ID" value="KXN70760.1"/>
    <property type="molecule type" value="Genomic_DNA"/>
</dbReference>
<dbReference type="OMA" id="STVVGCM"/>
<dbReference type="PANTHER" id="PTHR33281">
    <property type="entry name" value="UPF0187 PROTEIN YNEE"/>
    <property type="match status" value="1"/>
</dbReference>
<comment type="subcellular location">
    <subcellularLocation>
        <location evidence="1">Cell membrane</location>
        <topology evidence="1">Multi-pass membrane protein</topology>
    </subcellularLocation>
</comment>
<dbReference type="STRING" id="796925.A0A137P6X2"/>
<evidence type="ECO:0000256" key="7">
    <source>
        <dbReference type="ARBA" id="ARBA00023136"/>
    </source>
</evidence>
<feature type="transmembrane region" description="Helical" evidence="8">
    <location>
        <begin position="37"/>
        <end position="54"/>
    </location>
</feature>
<evidence type="ECO:0000313" key="9">
    <source>
        <dbReference type="EMBL" id="KXN70760.1"/>
    </source>
</evidence>
<name>A0A137P6X2_CONC2</name>
<evidence type="ECO:0000256" key="8">
    <source>
        <dbReference type="SAM" id="Phobius"/>
    </source>
</evidence>
<feature type="non-terminal residue" evidence="9">
    <location>
        <position position="306"/>
    </location>
</feature>
<feature type="transmembrane region" description="Helical" evidence="8">
    <location>
        <begin position="254"/>
        <end position="272"/>
    </location>
</feature>
<proteinExistence type="predicted"/>
<keyword evidence="3" id="KW-1003">Cell membrane</keyword>
<protein>
    <submittedName>
        <fullName evidence="9">UPF0187-domain-containing protein</fullName>
    </submittedName>
</protein>
<evidence type="ECO:0000256" key="4">
    <source>
        <dbReference type="ARBA" id="ARBA00022692"/>
    </source>
</evidence>
<dbReference type="OrthoDB" id="1368at2759"/>
<dbReference type="PANTHER" id="PTHR33281:SF19">
    <property type="entry name" value="VOLTAGE-DEPENDENT ANION CHANNEL-FORMING PROTEIN YNEE"/>
    <property type="match status" value="1"/>
</dbReference>
<dbReference type="InterPro" id="IPR044669">
    <property type="entry name" value="YneE/VCCN1/2-like"/>
</dbReference>
<feature type="transmembrane region" description="Helical" evidence="8">
    <location>
        <begin position="12"/>
        <end position="31"/>
    </location>
</feature>
<keyword evidence="6" id="KW-0406">Ion transport</keyword>
<evidence type="ECO:0000256" key="3">
    <source>
        <dbReference type="ARBA" id="ARBA00022475"/>
    </source>
</evidence>
<dbReference type="Pfam" id="PF25539">
    <property type="entry name" value="Bestrophin_2"/>
    <property type="match status" value="1"/>
</dbReference>
<dbReference type="GO" id="GO:0005886">
    <property type="term" value="C:plasma membrane"/>
    <property type="evidence" value="ECO:0007669"/>
    <property type="project" value="UniProtKB-SubCell"/>
</dbReference>
<evidence type="ECO:0000256" key="6">
    <source>
        <dbReference type="ARBA" id="ARBA00023065"/>
    </source>
</evidence>
<dbReference type="GO" id="GO:0005254">
    <property type="term" value="F:chloride channel activity"/>
    <property type="evidence" value="ECO:0007669"/>
    <property type="project" value="InterPro"/>
</dbReference>
<keyword evidence="2" id="KW-0813">Transport</keyword>
<keyword evidence="5 8" id="KW-1133">Transmembrane helix</keyword>
<sequence>HFKGTALRNVLIYVILFGLWSALIVYISIHIVDAEVSSVLITATGGFLSLMLGFRTNTAYDRFWEGRKLWSNLTGLVREYCINIWLDYKSPTEAAYKTKKDVVNLMLAFTIVAKHNLREEEELITSDIKQLIGSLPNFDTLPNSVYSSEAFVEQNSKLVKRQIDKKTSKLPLQMLYYLISINNDQLSKGLVGAGTHSKLLQIIEEIISVYTGMERILYTPIPLAYTVHLRQAAFIFCVILPLEMLSYMNKRHWLTVPFVMISVFVIYGILAIGEEIENPFGYDPNDLPIDEYISKLDIELQSITKL</sequence>
<evidence type="ECO:0000256" key="5">
    <source>
        <dbReference type="ARBA" id="ARBA00022989"/>
    </source>
</evidence>